<gene>
    <name evidence="1" type="ORF">CGCSCA2_v002302</name>
</gene>
<keyword evidence="2" id="KW-1185">Reference proteome</keyword>
<evidence type="ECO:0000313" key="2">
    <source>
        <dbReference type="Proteomes" id="UP000711996"/>
    </source>
</evidence>
<accession>A0A9P5K907</accession>
<organism evidence="1 2">
    <name type="scientific">Colletotrichum siamense</name>
    <name type="common">Anthracnose fungus</name>
    <dbReference type="NCBI Taxonomy" id="690259"/>
    <lineage>
        <taxon>Eukaryota</taxon>
        <taxon>Fungi</taxon>
        <taxon>Dikarya</taxon>
        <taxon>Ascomycota</taxon>
        <taxon>Pezizomycotina</taxon>
        <taxon>Sordariomycetes</taxon>
        <taxon>Hypocreomycetidae</taxon>
        <taxon>Glomerellales</taxon>
        <taxon>Glomerellaceae</taxon>
        <taxon>Colletotrichum</taxon>
        <taxon>Colletotrichum gloeosporioides species complex</taxon>
    </lineage>
</organism>
<protein>
    <submittedName>
        <fullName evidence="1">Uncharacterized protein</fullName>
    </submittedName>
</protein>
<sequence>MAVKCRSAAATFGKDGLGYSQEADITSSIDVTTDGSLTRRQAIMNLRASPKIPENSGFNKTDRQRAVIIHLAAIAEHDEQSFDAAECLTFWTAAHVSETVYHNKSGLTLTQTVASIQSLPENRTSTEDKNIVFKAPCSGKRNTETCSFKITNDANLAVRKLLTDFMTGMGYPQHAGMEVIPSSILVSRF</sequence>
<dbReference type="Proteomes" id="UP000711996">
    <property type="component" value="Unassembled WGS sequence"/>
</dbReference>
<dbReference type="AlphaFoldDB" id="A0A9P5K907"/>
<dbReference type="OrthoDB" id="5242705at2759"/>
<evidence type="ECO:0000313" key="1">
    <source>
        <dbReference type="EMBL" id="KAF4863850.1"/>
    </source>
</evidence>
<name>A0A9P5K907_COLSI</name>
<dbReference type="EMBL" id="QPMT01000005">
    <property type="protein sequence ID" value="KAF4863850.1"/>
    <property type="molecule type" value="Genomic_DNA"/>
</dbReference>
<reference evidence="1" key="1">
    <citation type="submission" date="2019-06" db="EMBL/GenBank/DDBJ databases">
        <authorList>
            <person name="Gan P."/>
            <person name="Shirasu K."/>
        </authorList>
    </citation>
    <scope>NUCLEOTIDE SEQUENCE [LARGE SCALE GENOMIC DNA]</scope>
    <source>
        <strain evidence="1">CAD2</strain>
    </source>
</reference>
<comment type="caution">
    <text evidence="1">The sequence shown here is derived from an EMBL/GenBank/DDBJ whole genome shotgun (WGS) entry which is preliminary data.</text>
</comment>
<proteinExistence type="predicted"/>